<dbReference type="GO" id="GO:0004843">
    <property type="term" value="F:cysteine-type deubiquitinase activity"/>
    <property type="evidence" value="ECO:0007669"/>
    <property type="project" value="TreeGrafter"/>
</dbReference>
<dbReference type="GO" id="GO:0016579">
    <property type="term" value="P:protein deubiquitination"/>
    <property type="evidence" value="ECO:0007669"/>
    <property type="project" value="TreeGrafter"/>
</dbReference>
<evidence type="ECO:0000256" key="1">
    <source>
        <dbReference type="SAM" id="MobiDB-lite"/>
    </source>
</evidence>
<dbReference type="CDD" id="cd22762">
    <property type="entry name" value="OTU_fungi_OTU2-like"/>
    <property type="match status" value="1"/>
</dbReference>
<dbReference type="PANTHER" id="PTHR12419:SF10">
    <property type="entry name" value="DEUBIQUITINASE OTUD6B"/>
    <property type="match status" value="1"/>
</dbReference>
<dbReference type="OrthoDB" id="415023at2759"/>
<evidence type="ECO:0000259" key="2">
    <source>
        <dbReference type="PROSITE" id="PS50802"/>
    </source>
</evidence>
<dbReference type="InterPro" id="IPR049771">
    <property type="entry name" value="OTU2-like_OTU"/>
</dbReference>
<dbReference type="InterPro" id="IPR003323">
    <property type="entry name" value="OTU_dom"/>
</dbReference>
<protein>
    <submittedName>
        <fullName evidence="3">Similar to OTU domain-containing protein 6B</fullName>
    </submittedName>
</protein>
<feature type="compositionally biased region" description="Basic residues" evidence="1">
    <location>
        <begin position="127"/>
        <end position="136"/>
    </location>
</feature>
<dbReference type="eggNOG" id="KOG2606">
    <property type="taxonomic scope" value="Eukaryota"/>
</dbReference>
<sequence length="333" mass="37237">MANEAPTPNPSPETLEALQTRHKKEQRDLLSRITQKKKQATKKTRKGVNDECERLERELKERQNAELAALHGPPSDTVQAEDEEEQEQRSLQTSMQHTQEQLAELNRGTQTPQIKTASTNGDAQEARKKKPNRAKARLARRAADTAAMIAAAEAEAANAPNPREVERERMAQQLEKRGLVVQEIRADGHCLYAAVADQLSSRELGLTPTISVTIAGSEGKQVNGGLEAYKKVRYAAADFIQQHPESFDGFTEDPLPEHVRKIRETGEWGGHLELLALARSYGVRICVLHSDGQVNEFEPEEKDDQGQGKVEEIWLGYYKHSHGLGEHYNSLRS</sequence>
<accession>E5ADZ8</accession>
<dbReference type="GeneID" id="13290451"/>
<dbReference type="STRING" id="985895.E5ADZ8"/>
<gene>
    <name evidence="3" type="ORF">LEMA_P002240.1</name>
</gene>
<dbReference type="PANTHER" id="PTHR12419">
    <property type="entry name" value="OTU DOMAIN CONTAINING PROTEIN"/>
    <property type="match status" value="1"/>
</dbReference>
<dbReference type="Gene3D" id="3.90.70.80">
    <property type="match status" value="1"/>
</dbReference>
<dbReference type="PROSITE" id="PS50802">
    <property type="entry name" value="OTU"/>
    <property type="match status" value="1"/>
</dbReference>
<feature type="region of interest" description="Disordered" evidence="1">
    <location>
        <begin position="1"/>
        <end position="136"/>
    </location>
</feature>
<dbReference type="Proteomes" id="UP000002668">
    <property type="component" value="Genome"/>
</dbReference>
<feature type="domain" description="OTU" evidence="2">
    <location>
        <begin position="179"/>
        <end position="333"/>
    </location>
</feature>
<dbReference type="HOGENOM" id="CLU_034963_2_0_1"/>
<name>E5ADZ8_LEPMJ</name>
<feature type="compositionally biased region" description="Basic residues" evidence="1">
    <location>
        <begin position="34"/>
        <end position="46"/>
    </location>
</feature>
<dbReference type="InParanoid" id="E5ADZ8"/>
<evidence type="ECO:0000313" key="3">
    <source>
        <dbReference type="EMBL" id="CBY01437.1"/>
    </source>
</evidence>
<dbReference type="Pfam" id="PF02338">
    <property type="entry name" value="OTU"/>
    <property type="match status" value="1"/>
</dbReference>
<dbReference type="AlphaFoldDB" id="E5ADZ8"/>
<keyword evidence="4" id="KW-1185">Reference proteome</keyword>
<feature type="compositionally biased region" description="Polar residues" evidence="1">
    <location>
        <begin position="89"/>
        <end position="122"/>
    </location>
</feature>
<dbReference type="InterPro" id="IPR050704">
    <property type="entry name" value="Peptidase_C85-like"/>
</dbReference>
<dbReference type="FunCoup" id="E5ADZ8">
    <property type="interactions" value="633"/>
</dbReference>
<dbReference type="OMA" id="YELGAHY"/>
<reference evidence="4" key="1">
    <citation type="journal article" date="2011" name="Nat. Commun.">
        <title>Effector diversification within compartments of the Leptosphaeria maculans genome affected by Repeat-Induced Point mutations.</title>
        <authorList>
            <person name="Rouxel T."/>
            <person name="Grandaubert J."/>
            <person name="Hane J.K."/>
            <person name="Hoede C."/>
            <person name="van de Wouw A.P."/>
            <person name="Couloux A."/>
            <person name="Dominguez V."/>
            <person name="Anthouard V."/>
            <person name="Bally P."/>
            <person name="Bourras S."/>
            <person name="Cozijnsen A.J."/>
            <person name="Ciuffetti L.M."/>
            <person name="Degrave A."/>
            <person name="Dilmaghani A."/>
            <person name="Duret L."/>
            <person name="Fudal I."/>
            <person name="Goodwin S.B."/>
            <person name="Gout L."/>
            <person name="Glaser N."/>
            <person name="Linglin J."/>
            <person name="Kema G.H.J."/>
            <person name="Lapalu N."/>
            <person name="Lawrence C.B."/>
            <person name="May K."/>
            <person name="Meyer M."/>
            <person name="Ollivier B."/>
            <person name="Poulain J."/>
            <person name="Schoch C.L."/>
            <person name="Simon A."/>
            <person name="Spatafora J.W."/>
            <person name="Stachowiak A."/>
            <person name="Turgeon B.G."/>
            <person name="Tyler B.M."/>
            <person name="Vincent D."/>
            <person name="Weissenbach J."/>
            <person name="Amselem J."/>
            <person name="Quesneville H."/>
            <person name="Oliver R.P."/>
            <person name="Wincker P."/>
            <person name="Balesdent M.-H."/>
            <person name="Howlett B.J."/>
        </authorList>
    </citation>
    <scope>NUCLEOTIDE SEQUENCE [LARGE SCALE GENOMIC DNA]</scope>
    <source>
        <strain evidence="4">JN3 / isolate v23.1.3 / race Av1-4-5-6-7-8</strain>
    </source>
</reference>
<dbReference type="VEuPathDB" id="FungiDB:LEMA_P002240.1"/>
<dbReference type="InterPro" id="IPR038765">
    <property type="entry name" value="Papain-like_cys_pep_sf"/>
</dbReference>
<evidence type="ECO:0000313" key="4">
    <source>
        <dbReference type="Proteomes" id="UP000002668"/>
    </source>
</evidence>
<dbReference type="SUPFAM" id="SSF54001">
    <property type="entry name" value="Cysteine proteinases"/>
    <property type="match status" value="1"/>
</dbReference>
<organism evidence="3 4">
    <name type="scientific">Leptosphaeria maculans (strain JN3 / isolate v23.1.3 / race Av1-4-5-6-7-8)</name>
    <name type="common">Blackleg fungus</name>
    <name type="synonym">Phoma lingam</name>
    <dbReference type="NCBI Taxonomy" id="985895"/>
    <lineage>
        <taxon>Eukaryota</taxon>
        <taxon>Fungi</taxon>
        <taxon>Dikarya</taxon>
        <taxon>Ascomycota</taxon>
        <taxon>Pezizomycotina</taxon>
        <taxon>Dothideomycetes</taxon>
        <taxon>Pleosporomycetidae</taxon>
        <taxon>Pleosporales</taxon>
        <taxon>Pleosporineae</taxon>
        <taxon>Leptosphaeriaceae</taxon>
        <taxon>Plenodomus</taxon>
        <taxon>Plenodomus lingam/Leptosphaeria maculans species complex</taxon>
    </lineage>
</organism>
<feature type="compositionally biased region" description="Basic and acidic residues" evidence="1">
    <location>
        <begin position="47"/>
        <end position="64"/>
    </location>
</feature>
<proteinExistence type="predicted"/>
<dbReference type="EMBL" id="FP929139">
    <property type="protein sequence ID" value="CBY01437.1"/>
    <property type="molecule type" value="Genomic_DNA"/>
</dbReference>